<dbReference type="Gene3D" id="3.40.1090.10">
    <property type="entry name" value="Cytosolic phospholipase A2 catalytic domain"/>
    <property type="match status" value="1"/>
</dbReference>
<protein>
    <recommendedName>
        <fullName evidence="3">PNPLA domain-containing protein</fullName>
    </recommendedName>
</protein>
<keyword evidence="1" id="KW-0443">Lipid metabolism</keyword>
<dbReference type="GO" id="GO:0006629">
    <property type="term" value="P:lipid metabolic process"/>
    <property type="evidence" value="ECO:0007669"/>
    <property type="project" value="UniProtKB-KW"/>
</dbReference>
<keyword evidence="5" id="KW-1185">Reference proteome</keyword>
<keyword evidence="2" id="KW-0472">Membrane</keyword>
<organism evidence="4 5">
    <name type="scientific">Brumimicrobium salinarum</name>
    <dbReference type="NCBI Taxonomy" id="2058658"/>
    <lineage>
        <taxon>Bacteria</taxon>
        <taxon>Pseudomonadati</taxon>
        <taxon>Bacteroidota</taxon>
        <taxon>Flavobacteriia</taxon>
        <taxon>Flavobacteriales</taxon>
        <taxon>Crocinitomicaceae</taxon>
        <taxon>Brumimicrobium</taxon>
    </lineage>
</organism>
<evidence type="ECO:0000313" key="4">
    <source>
        <dbReference type="EMBL" id="PKR81533.1"/>
    </source>
</evidence>
<evidence type="ECO:0000256" key="2">
    <source>
        <dbReference type="SAM" id="Phobius"/>
    </source>
</evidence>
<sequence length="764" mass="88104">MIQKVLNLLNAIRAFFPINLLFAQVKYNIIVLFYWIFLFAVVNSQLGNGIGLPYLFLSPEYLGASGGISFLLLGVSIGGFIMAFHIYSYIQIGPKYPFIATLSRPFYKFSVNNSLIPLIFVVNLCVNIYNFQISQEYLEDVKVIYQLLSLISGVILFILFSLLYFFPTNKDLFSITGKNKAHFQAKTSNIKATLHKKQTWYEPFMKSSFDRYYYIGSRFKIKQSRSSAHYDMNVLNKVFSQNHINASVFEILLVVSYISIGFFRDYDFFQVPASVSVMMILTIVIMLISALFSWFKAWTYPIIIASFVLVNLISTKTDFFQFKSFAFGLSYQKEDLAKYTKASLYAMDYSDTAIQNDYENYVKTLENWKLNSGTKKPKLVILNTSGGGLRSAMWTFRVLQELDGITDNEFSKHIQMITGASGGMIGAAYYRDLLIEELNDSLVSRLDKKHLDNISKDLLNRLSFSISTNDLFFRYQTVKINDHYYSKDRGYAFEQELISNLEGAFDHTLGYYTDFERSGTVPTMIFTPTIVNDGRRLLVSAQHHGYLQATDQLDERVGLEPQIENIEYLKYFKDNEPDQVNFTSVLRMSATFPYIMPMITMPSQPGMQVMDAGIRDNYGTKTTVRYLIALRKWIAENTSGVVILKVRDTKKTLIGEKYEDIGLFERLLLPFGNMYGNFPRVQDFNQDELLSTAVRSINYPIEVVTFNLRENFKDKISLSWHLTQKEKQKIKNAVYSDENSKSVQRLLNILRFETKENIKDGKEK</sequence>
<keyword evidence="2" id="KW-1133">Transmembrane helix</keyword>
<feature type="transmembrane region" description="Helical" evidence="2">
    <location>
        <begin position="62"/>
        <end position="90"/>
    </location>
</feature>
<evidence type="ECO:0000313" key="5">
    <source>
        <dbReference type="Proteomes" id="UP000236654"/>
    </source>
</evidence>
<dbReference type="AlphaFoldDB" id="A0A2I0R4L8"/>
<evidence type="ECO:0000256" key="1">
    <source>
        <dbReference type="ARBA" id="ARBA00023098"/>
    </source>
</evidence>
<evidence type="ECO:0000259" key="3">
    <source>
        <dbReference type="Pfam" id="PF01734"/>
    </source>
</evidence>
<dbReference type="OrthoDB" id="1488930at2"/>
<gene>
    <name evidence="4" type="ORF">CW751_03125</name>
</gene>
<accession>A0A2I0R4L8</accession>
<feature type="transmembrane region" description="Helical" evidence="2">
    <location>
        <begin position="269"/>
        <end position="290"/>
    </location>
</feature>
<dbReference type="EMBL" id="PJNI01000002">
    <property type="protein sequence ID" value="PKR81533.1"/>
    <property type="molecule type" value="Genomic_DNA"/>
</dbReference>
<dbReference type="InterPro" id="IPR002641">
    <property type="entry name" value="PNPLA_dom"/>
</dbReference>
<comment type="caution">
    <text evidence="4">The sequence shown here is derived from an EMBL/GenBank/DDBJ whole genome shotgun (WGS) entry which is preliminary data.</text>
</comment>
<dbReference type="Pfam" id="PF01734">
    <property type="entry name" value="Patatin"/>
    <property type="match status" value="1"/>
</dbReference>
<reference evidence="4 5" key="1">
    <citation type="submission" date="2017-12" db="EMBL/GenBank/DDBJ databases">
        <title>The draft genome sequence of Brumimicrobium saltpan LHR20.</title>
        <authorList>
            <person name="Do Z.-J."/>
            <person name="Luo H.-R."/>
        </authorList>
    </citation>
    <scope>NUCLEOTIDE SEQUENCE [LARGE SCALE GENOMIC DNA]</scope>
    <source>
        <strain evidence="4 5">LHR20</strain>
    </source>
</reference>
<feature type="transmembrane region" description="Helical" evidence="2">
    <location>
        <begin position="143"/>
        <end position="166"/>
    </location>
</feature>
<dbReference type="SUPFAM" id="SSF52151">
    <property type="entry name" value="FabD/lysophospholipase-like"/>
    <property type="match status" value="1"/>
</dbReference>
<feature type="domain" description="PNPLA" evidence="3">
    <location>
        <begin position="385"/>
        <end position="621"/>
    </location>
</feature>
<feature type="transmembrane region" description="Helical" evidence="2">
    <location>
        <begin position="297"/>
        <end position="314"/>
    </location>
</feature>
<dbReference type="InterPro" id="IPR016035">
    <property type="entry name" value="Acyl_Trfase/lysoPLipase"/>
</dbReference>
<feature type="transmembrane region" description="Helical" evidence="2">
    <location>
        <begin position="244"/>
        <end position="263"/>
    </location>
</feature>
<feature type="transmembrane region" description="Helical" evidence="2">
    <location>
        <begin position="111"/>
        <end position="131"/>
    </location>
</feature>
<name>A0A2I0R4L8_9FLAO</name>
<feature type="transmembrane region" description="Helical" evidence="2">
    <location>
        <begin position="20"/>
        <end position="42"/>
    </location>
</feature>
<keyword evidence="2" id="KW-0812">Transmembrane</keyword>
<proteinExistence type="predicted"/>
<dbReference type="Proteomes" id="UP000236654">
    <property type="component" value="Unassembled WGS sequence"/>
</dbReference>